<gene>
    <name evidence="2" type="ORF">Pla8534_37240</name>
</gene>
<feature type="transmembrane region" description="Helical" evidence="1">
    <location>
        <begin position="148"/>
        <end position="171"/>
    </location>
</feature>
<dbReference type="KEGG" id="lcre:Pla8534_37240"/>
<protein>
    <submittedName>
        <fullName evidence="2">Uncharacterized protein</fullName>
    </submittedName>
</protein>
<keyword evidence="1" id="KW-1133">Transmembrane helix</keyword>
<evidence type="ECO:0000313" key="3">
    <source>
        <dbReference type="Proteomes" id="UP000317648"/>
    </source>
</evidence>
<proteinExistence type="predicted"/>
<keyword evidence="1" id="KW-0472">Membrane</keyword>
<keyword evidence="1" id="KW-0812">Transmembrane</keyword>
<evidence type="ECO:0000256" key="1">
    <source>
        <dbReference type="SAM" id="Phobius"/>
    </source>
</evidence>
<sequence>MARLFSLWQKKRGHRTTGSTVAGGVGEALFFAAIFLVGAIALAALIASQLLLDQGGPMYVSGWLLWLVLLVLASFFLIGAAGIVRSLLQFSASAERRSVISRQAREIDLLSDSDPDLQTYPTIDSREDITSSPGVRLAYRLPSAETPFWRLLFIAMICVVWNVIAVSLIVLAVKRHAEGEPDWFLTCFLAPFVAVGFWAIYYFLRRLLLFTGIGPTNVEISDHPLYPRGTYGVFLSQSGQLRIQQLLLTLVCEEEAAYRHGTDVRSERQEVFRATLLNEKDFEIAPGVPFEKQVDMTIPAGAMHSFNAQCNAVRWRLVVRGRSRAWPTFERAFPIVVFPSPQDSSP</sequence>
<dbReference type="RefSeq" id="WP_145054590.1">
    <property type="nucleotide sequence ID" value="NZ_CP036433.1"/>
</dbReference>
<dbReference type="Proteomes" id="UP000317648">
    <property type="component" value="Chromosome"/>
</dbReference>
<dbReference type="OrthoDB" id="239334at2"/>
<keyword evidence="3" id="KW-1185">Reference proteome</keyword>
<feature type="transmembrane region" description="Helical" evidence="1">
    <location>
        <begin position="183"/>
        <end position="204"/>
    </location>
</feature>
<feature type="transmembrane region" description="Helical" evidence="1">
    <location>
        <begin position="21"/>
        <end position="51"/>
    </location>
</feature>
<organism evidence="2 3">
    <name type="scientific">Lignipirellula cremea</name>
    <dbReference type="NCBI Taxonomy" id="2528010"/>
    <lineage>
        <taxon>Bacteria</taxon>
        <taxon>Pseudomonadati</taxon>
        <taxon>Planctomycetota</taxon>
        <taxon>Planctomycetia</taxon>
        <taxon>Pirellulales</taxon>
        <taxon>Pirellulaceae</taxon>
        <taxon>Lignipirellula</taxon>
    </lineage>
</organism>
<dbReference type="AlphaFoldDB" id="A0A518DVP7"/>
<name>A0A518DVP7_9BACT</name>
<accession>A0A518DVP7</accession>
<feature type="transmembrane region" description="Helical" evidence="1">
    <location>
        <begin position="63"/>
        <end position="88"/>
    </location>
</feature>
<evidence type="ECO:0000313" key="2">
    <source>
        <dbReference type="EMBL" id="QDU95905.1"/>
    </source>
</evidence>
<dbReference type="EMBL" id="CP036433">
    <property type="protein sequence ID" value="QDU95905.1"/>
    <property type="molecule type" value="Genomic_DNA"/>
</dbReference>
<reference evidence="2 3" key="1">
    <citation type="submission" date="2019-02" db="EMBL/GenBank/DDBJ databases">
        <title>Deep-cultivation of Planctomycetes and their phenomic and genomic characterization uncovers novel biology.</title>
        <authorList>
            <person name="Wiegand S."/>
            <person name="Jogler M."/>
            <person name="Boedeker C."/>
            <person name="Pinto D."/>
            <person name="Vollmers J."/>
            <person name="Rivas-Marin E."/>
            <person name="Kohn T."/>
            <person name="Peeters S.H."/>
            <person name="Heuer A."/>
            <person name="Rast P."/>
            <person name="Oberbeckmann S."/>
            <person name="Bunk B."/>
            <person name="Jeske O."/>
            <person name="Meyerdierks A."/>
            <person name="Storesund J.E."/>
            <person name="Kallscheuer N."/>
            <person name="Luecker S."/>
            <person name="Lage O.M."/>
            <person name="Pohl T."/>
            <person name="Merkel B.J."/>
            <person name="Hornburger P."/>
            <person name="Mueller R.-W."/>
            <person name="Bruemmer F."/>
            <person name="Labrenz M."/>
            <person name="Spormann A.M."/>
            <person name="Op den Camp H."/>
            <person name="Overmann J."/>
            <person name="Amann R."/>
            <person name="Jetten M.S.M."/>
            <person name="Mascher T."/>
            <person name="Medema M.H."/>
            <person name="Devos D.P."/>
            <person name="Kaster A.-K."/>
            <person name="Ovreas L."/>
            <person name="Rohde M."/>
            <person name="Galperin M.Y."/>
            <person name="Jogler C."/>
        </authorList>
    </citation>
    <scope>NUCLEOTIDE SEQUENCE [LARGE SCALE GENOMIC DNA]</scope>
    <source>
        <strain evidence="2 3">Pla85_3_4</strain>
    </source>
</reference>